<dbReference type="GO" id="GO:0016757">
    <property type="term" value="F:glycosyltransferase activity"/>
    <property type="evidence" value="ECO:0007669"/>
    <property type="project" value="UniProtKB-KW"/>
</dbReference>
<dbReference type="PANTHER" id="PTHR12526:SF629">
    <property type="entry name" value="TEICHURONIC ACID BIOSYNTHESIS GLYCOSYLTRANSFERASE TUAH-RELATED"/>
    <property type="match status" value="1"/>
</dbReference>
<dbReference type="AlphaFoldDB" id="A0A8H9G0B3"/>
<reference evidence="4" key="1">
    <citation type="journal article" date="2014" name="Int. J. Syst. Evol. Microbiol.">
        <title>Complete genome sequence of Corynebacterium casei LMG S-19264T (=DSM 44701T), isolated from a smear-ripened cheese.</title>
        <authorList>
            <consortium name="US DOE Joint Genome Institute (JGI-PGF)"/>
            <person name="Walter F."/>
            <person name="Albersmeier A."/>
            <person name="Kalinowski J."/>
            <person name="Ruckert C."/>
        </authorList>
    </citation>
    <scope>NUCLEOTIDE SEQUENCE</scope>
    <source>
        <strain evidence="4">CGMCC 1.15966</strain>
    </source>
</reference>
<dbReference type="InterPro" id="IPR001296">
    <property type="entry name" value="Glyco_trans_1"/>
</dbReference>
<sequence>MKNNYLNSKTLICFTSSYPFGTKETYFEVELDSLAKEFNKIILVPTYNPYGGKIRNVPRNVEVLEPLLRLGIGRFLDFIKNLCIPKVFISEFFSKKVYKSKVRFKQWFLALIAYGTANNKLKKLNLKKNEVIFYSYWSDKVFLIDPNWSEYTKVIRQHGADFYIERSDGYLPARQLLYKNANLLLPISKDIENKLIDNYKIDKDKVHLSYLGVFRKNLFSVLKTSNKLRIISCSNVYKIKRVKLIYSILCEISTQIKIEWIHIGSGDLFDELKEFVELNSRSNIDVKLIGNKSQNEIKSIYENQYFDFFINTSTNEGLPVSIMEAFSFGIPAIATDVGGTKEIVNEDNGILIAKDFNISEIGKLIEDLYLVKTKLLNKRFAAFETWRNKFNAKNNYQELILEFKKV</sequence>
<keyword evidence="5" id="KW-1185">Reference proteome</keyword>
<dbReference type="Proteomes" id="UP000614460">
    <property type="component" value="Unassembled WGS sequence"/>
</dbReference>
<dbReference type="SUPFAM" id="SSF53756">
    <property type="entry name" value="UDP-Glycosyltransferase/glycogen phosphorylase"/>
    <property type="match status" value="1"/>
</dbReference>
<keyword evidence="1" id="KW-0328">Glycosyltransferase</keyword>
<dbReference type="PANTHER" id="PTHR12526">
    <property type="entry name" value="GLYCOSYLTRANSFERASE"/>
    <property type="match status" value="1"/>
</dbReference>
<protein>
    <submittedName>
        <fullName evidence="4">Glycosyl transferase family 1</fullName>
    </submittedName>
</protein>
<keyword evidence="2 4" id="KW-0808">Transferase</keyword>
<evidence type="ECO:0000313" key="5">
    <source>
        <dbReference type="Proteomes" id="UP000614460"/>
    </source>
</evidence>
<feature type="domain" description="Glycosyl transferase family 1" evidence="3">
    <location>
        <begin position="217"/>
        <end position="369"/>
    </location>
</feature>
<evidence type="ECO:0000256" key="1">
    <source>
        <dbReference type="ARBA" id="ARBA00022676"/>
    </source>
</evidence>
<comment type="caution">
    <text evidence="4">The sequence shown here is derived from an EMBL/GenBank/DDBJ whole genome shotgun (WGS) entry which is preliminary data.</text>
</comment>
<dbReference type="EMBL" id="BMKM01000005">
    <property type="protein sequence ID" value="GGE23850.1"/>
    <property type="molecule type" value="Genomic_DNA"/>
</dbReference>
<evidence type="ECO:0000259" key="3">
    <source>
        <dbReference type="Pfam" id="PF00534"/>
    </source>
</evidence>
<name>A0A8H9G0B3_9SPHI</name>
<dbReference type="Gene3D" id="3.40.50.2000">
    <property type="entry name" value="Glycogen Phosphorylase B"/>
    <property type="match status" value="2"/>
</dbReference>
<dbReference type="RefSeq" id="WP_182499204.1">
    <property type="nucleotide sequence ID" value="NZ_BMKM01000005.1"/>
</dbReference>
<evidence type="ECO:0000313" key="4">
    <source>
        <dbReference type="EMBL" id="GGE23850.1"/>
    </source>
</evidence>
<proteinExistence type="predicted"/>
<evidence type="ECO:0000256" key="2">
    <source>
        <dbReference type="ARBA" id="ARBA00022679"/>
    </source>
</evidence>
<accession>A0A8H9G0B3</accession>
<organism evidence="4 5">
    <name type="scientific">Sphingobacterium cellulitidis</name>
    <dbReference type="NCBI Taxonomy" id="1768011"/>
    <lineage>
        <taxon>Bacteria</taxon>
        <taxon>Pseudomonadati</taxon>
        <taxon>Bacteroidota</taxon>
        <taxon>Sphingobacteriia</taxon>
        <taxon>Sphingobacteriales</taxon>
        <taxon>Sphingobacteriaceae</taxon>
        <taxon>Sphingobacterium</taxon>
    </lineage>
</organism>
<dbReference type="Pfam" id="PF00534">
    <property type="entry name" value="Glycos_transf_1"/>
    <property type="match status" value="1"/>
</dbReference>
<reference evidence="4" key="2">
    <citation type="submission" date="2020-09" db="EMBL/GenBank/DDBJ databases">
        <authorList>
            <person name="Sun Q."/>
            <person name="Zhou Y."/>
        </authorList>
    </citation>
    <scope>NUCLEOTIDE SEQUENCE</scope>
    <source>
        <strain evidence="4">CGMCC 1.15966</strain>
    </source>
</reference>
<gene>
    <name evidence="4" type="ORF">GCM10011516_21910</name>
</gene>